<protein>
    <recommendedName>
        <fullName evidence="3">YhfH family protein</fullName>
    </recommendedName>
</protein>
<gene>
    <name evidence="1" type="ordered locus">BA_1087</name>
</gene>
<reference evidence="1 2" key="1">
    <citation type="journal article" date="2003" name="Nature">
        <title>The genome sequence of Bacillus anthracis Ames and comparison to closely related bacteria.</title>
        <authorList>
            <person name="Read T.D."/>
            <person name="Peterson S.N."/>
            <person name="Tourasse N."/>
            <person name="Baillie L.W."/>
            <person name="Paulsen I.T."/>
            <person name="Nelson K.E."/>
            <person name="Tettelin H."/>
            <person name="Fouts D.E."/>
            <person name="Eisen J.A."/>
            <person name="Gill S.R."/>
            <person name="Holtzapple E.K."/>
            <person name="Okstad O.A."/>
            <person name="Helgason E."/>
            <person name="Rilstone J."/>
            <person name="Wu M."/>
            <person name="Kolonay J.F."/>
            <person name="Beanan M.J."/>
            <person name="Dodson R.J."/>
            <person name="Brinkac L.M."/>
            <person name="Gwinn M."/>
            <person name="DeBoy R.T."/>
            <person name="Madpu R."/>
            <person name="Daugherty S.C."/>
            <person name="Durkin A.S."/>
            <person name="Haft D.H."/>
            <person name="Nelson W.C."/>
            <person name="Peterson J.D."/>
            <person name="Pop M."/>
            <person name="Khouri H.M."/>
            <person name="Radune D."/>
            <person name="Benton J.L."/>
            <person name="Mahamoud Y."/>
            <person name="Jiang L."/>
            <person name="Hance I.R."/>
            <person name="Weidman J.F."/>
            <person name="Berry K.J."/>
            <person name="Plaut R.D."/>
            <person name="Wolf A.M."/>
            <person name="Watkins K.L."/>
            <person name="Nierman W.C."/>
            <person name="Hazen A."/>
            <person name="Cline R."/>
            <person name="Redmond C."/>
            <person name="Thwaite J.E."/>
            <person name="White O."/>
            <person name="Salzberg S.L."/>
            <person name="Thomason B."/>
            <person name="Friedlander A.M."/>
            <person name="Koehler T.M."/>
            <person name="Hanna P.C."/>
            <person name="Kolsto A.B."/>
            <person name="Fraser C.M."/>
        </authorList>
    </citation>
    <scope>NUCLEOTIDE SEQUENCE [LARGE SCALE GENOMIC DNA]</scope>
    <source>
        <strain evidence="2">Ames / isolate Porton</strain>
    </source>
</reference>
<dbReference type="EMBL" id="AE016879">
    <property type="protein sequence ID" value="AAP25066.1"/>
    <property type="molecule type" value="Genomic_DNA"/>
</dbReference>
<evidence type="ECO:0000313" key="2">
    <source>
        <dbReference type="Proteomes" id="UP000000427"/>
    </source>
</evidence>
<evidence type="ECO:0008006" key="3">
    <source>
        <dbReference type="Google" id="ProtNLM"/>
    </source>
</evidence>
<accession>A0A2P0HB38</accession>
<proteinExistence type="predicted"/>
<name>A0A2P0HB38_BACAN</name>
<dbReference type="Pfam" id="PF14149">
    <property type="entry name" value="YhfH"/>
    <property type="match status" value="1"/>
</dbReference>
<dbReference type="OMA" id="DMIDQPM"/>
<dbReference type="InterPro" id="IPR025432">
    <property type="entry name" value="YhfH-like"/>
</dbReference>
<sequence>MIVRNGNGGIDMIDQPMEFFRNLPTKTCAHCGKEIDEQHEAYHNKCDDCVHEE</sequence>
<evidence type="ECO:0000313" key="1">
    <source>
        <dbReference type="EMBL" id="AAP25066.1"/>
    </source>
</evidence>
<organism evidence="1 2">
    <name type="scientific">Bacillus anthracis</name>
    <name type="common">anthrax bacterium</name>
    <dbReference type="NCBI Taxonomy" id="1392"/>
    <lineage>
        <taxon>Bacteria</taxon>
        <taxon>Bacillati</taxon>
        <taxon>Bacillota</taxon>
        <taxon>Bacilli</taxon>
        <taxon>Bacillales</taxon>
        <taxon>Bacillaceae</taxon>
        <taxon>Bacillus</taxon>
        <taxon>Bacillus cereus group</taxon>
    </lineage>
</organism>
<dbReference type="Proteomes" id="UP000000427">
    <property type="component" value="Chromosome"/>
</dbReference>
<dbReference type="AlphaFoldDB" id="A0A2P0HB38"/>
<dbReference type="KEGG" id="ban:BA_1087"/>